<keyword evidence="6" id="KW-1185">Reference proteome</keyword>
<dbReference type="PROSITE" id="PS50181">
    <property type="entry name" value="FBOX"/>
    <property type="match status" value="1"/>
</dbReference>
<dbReference type="PROSITE" id="PS50294">
    <property type="entry name" value="WD_REPEATS_REGION"/>
    <property type="match status" value="2"/>
</dbReference>
<dbReference type="PROSITE" id="PS50082">
    <property type="entry name" value="WD_REPEATS_2"/>
    <property type="match status" value="2"/>
</dbReference>
<sequence length="565" mass="62176">MALECQEVGEASPKNSFSNPWGKEITGPSTTDYFPSASSKTNSHKKSQNKSVIPKIVSAFPSKKAETKSGSTGNDNAGPNGGNRSFTDLPSALVSEILRRLDAKELGIVSCVSTLLHSLASDHHGWKDFYCNRWGPPLGLNASPVSGSPNQKSWKELFVEREFRSKAFMGRFSIDALHGHTEAVRAVFLLQSAKLIFTGGYDSVIRMWDMEEGLSVAVSRPLGCTIRAIAADSELLVAGGTDAFLQCWRAIEGNPHVFDITGSTMNQNYDFRLWGHEGPITCLALDSSRIYSGSWDMSVRVWDRAQLKCLRTLRHGDWVWALAPRGGTIASTAGKDVYVWDIERGDPISVISNAHVGNAHSLTRSHLGDLLFTGGEDGVIHMFEIAENCDDEDIRPAATWIPHNGPVHSLAFEFPWLVSSSSDGRLALIDVRKLLKSSQCSLSRQGFRVKQSSPDVVEPPQRMLHGFGCNLFSVDIGADRIICGGEEGVVRVWNFSQALEIEKRVQALRSIRQENRMRRRKAQIEMTGNPGRTDQCSVAAKRNQLNGDRNGVWHSKRGVSGKLKA</sequence>
<dbReference type="OrthoDB" id="190105at2759"/>
<evidence type="ECO:0000256" key="1">
    <source>
        <dbReference type="ARBA" id="ARBA00022574"/>
    </source>
</evidence>
<evidence type="ECO:0000259" key="5">
    <source>
        <dbReference type="PROSITE" id="PS50181"/>
    </source>
</evidence>
<dbReference type="Proteomes" id="UP000504607">
    <property type="component" value="Chromosome 7"/>
</dbReference>
<name>A0A6I9RQX9_ELAGV</name>
<feature type="repeat" description="WD" evidence="3">
    <location>
        <begin position="273"/>
        <end position="312"/>
    </location>
</feature>
<dbReference type="SMART" id="SM00256">
    <property type="entry name" value="FBOX"/>
    <property type="match status" value="1"/>
</dbReference>
<organism evidence="6 7">
    <name type="scientific">Elaeis guineensis var. tenera</name>
    <name type="common">Oil palm</name>
    <dbReference type="NCBI Taxonomy" id="51953"/>
    <lineage>
        <taxon>Eukaryota</taxon>
        <taxon>Viridiplantae</taxon>
        <taxon>Streptophyta</taxon>
        <taxon>Embryophyta</taxon>
        <taxon>Tracheophyta</taxon>
        <taxon>Spermatophyta</taxon>
        <taxon>Magnoliopsida</taxon>
        <taxon>Liliopsida</taxon>
        <taxon>Arecaceae</taxon>
        <taxon>Arecoideae</taxon>
        <taxon>Cocoseae</taxon>
        <taxon>Elaeidinae</taxon>
        <taxon>Elaeis</taxon>
    </lineage>
</organism>
<feature type="compositionally biased region" description="Polar residues" evidence="4">
    <location>
        <begin position="68"/>
        <end position="87"/>
    </location>
</feature>
<dbReference type="SUPFAM" id="SSF81383">
    <property type="entry name" value="F-box domain"/>
    <property type="match status" value="1"/>
</dbReference>
<dbReference type="GeneID" id="105049088"/>
<keyword evidence="2" id="KW-0677">Repeat</keyword>
<dbReference type="PANTHER" id="PTHR19855:SF19">
    <property type="entry name" value="OS04G0619700 PROTEIN"/>
    <property type="match status" value="1"/>
</dbReference>
<feature type="compositionally biased region" description="Polar residues" evidence="4">
    <location>
        <begin position="27"/>
        <end position="41"/>
    </location>
</feature>
<dbReference type="RefSeq" id="XP_010926940.1">
    <property type="nucleotide sequence ID" value="XM_010928638.3"/>
</dbReference>
<dbReference type="InterPro" id="IPR036322">
    <property type="entry name" value="WD40_repeat_dom_sf"/>
</dbReference>
<evidence type="ECO:0000313" key="7">
    <source>
        <dbReference type="RefSeq" id="XP_010926940.1"/>
    </source>
</evidence>
<feature type="region of interest" description="Disordered" evidence="4">
    <location>
        <begin position="1"/>
        <end position="87"/>
    </location>
</feature>
<dbReference type="Gene3D" id="2.130.10.10">
    <property type="entry name" value="YVTN repeat-like/Quinoprotein amine dehydrogenase"/>
    <property type="match status" value="2"/>
</dbReference>
<dbReference type="PANTHER" id="PTHR19855">
    <property type="entry name" value="WD40 REPEAT PROTEIN 12, 37"/>
    <property type="match status" value="1"/>
</dbReference>
<dbReference type="InterPro" id="IPR020472">
    <property type="entry name" value="WD40_PAC1"/>
</dbReference>
<reference evidence="7" key="1">
    <citation type="submission" date="2025-08" db="UniProtKB">
        <authorList>
            <consortium name="RefSeq"/>
        </authorList>
    </citation>
    <scope>IDENTIFICATION</scope>
</reference>
<dbReference type="InterPro" id="IPR015943">
    <property type="entry name" value="WD40/YVTN_repeat-like_dom_sf"/>
</dbReference>
<accession>A0A6I9RQX9</accession>
<dbReference type="Pfam" id="PF00400">
    <property type="entry name" value="WD40"/>
    <property type="match status" value="3"/>
</dbReference>
<evidence type="ECO:0000313" key="6">
    <source>
        <dbReference type="Proteomes" id="UP000504607"/>
    </source>
</evidence>
<dbReference type="Pfam" id="PF00646">
    <property type="entry name" value="F-box"/>
    <property type="match status" value="1"/>
</dbReference>
<gene>
    <name evidence="7" type="primary">LOC105049088</name>
</gene>
<dbReference type="InterPro" id="IPR001810">
    <property type="entry name" value="F-box_dom"/>
</dbReference>
<evidence type="ECO:0000256" key="3">
    <source>
        <dbReference type="PROSITE-ProRule" id="PRU00221"/>
    </source>
</evidence>
<keyword evidence="1 3" id="KW-0853">WD repeat</keyword>
<feature type="domain" description="F-box" evidence="5">
    <location>
        <begin position="83"/>
        <end position="129"/>
    </location>
</feature>
<dbReference type="KEGG" id="egu:105049088"/>
<evidence type="ECO:0000256" key="2">
    <source>
        <dbReference type="ARBA" id="ARBA00022737"/>
    </source>
</evidence>
<dbReference type="Gene3D" id="1.20.1280.50">
    <property type="match status" value="1"/>
</dbReference>
<evidence type="ECO:0000256" key="4">
    <source>
        <dbReference type="SAM" id="MobiDB-lite"/>
    </source>
</evidence>
<dbReference type="PRINTS" id="PR00320">
    <property type="entry name" value="GPROTEINBRPT"/>
</dbReference>
<dbReference type="InterPro" id="IPR036047">
    <property type="entry name" value="F-box-like_dom_sf"/>
</dbReference>
<dbReference type="AlphaFoldDB" id="A0A6I9RQX9"/>
<dbReference type="SMART" id="SM00320">
    <property type="entry name" value="WD40"/>
    <property type="match status" value="7"/>
</dbReference>
<dbReference type="PROSITE" id="PS00678">
    <property type="entry name" value="WD_REPEATS_1"/>
    <property type="match status" value="1"/>
</dbReference>
<protein>
    <submittedName>
        <fullName evidence="7">F-box/WD-40 repeat-containing protein At5g21040</fullName>
    </submittedName>
</protein>
<dbReference type="SUPFAM" id="SSF50978">
    <property type="entry name" value="WD40 repeat-like"/>
    <property type="match status" value="1"/>
</dbReference>
<feature type="repeat" description="WD" evidence="3">
    <location>
        <begin position="177"/>
        <end position="218"/>
    </location>
</feature>
<dbReference type="InterPro" id="IPR001680">
    <property type="entry name" value="WD40_rpt"/>
</dbReference>
<dbReference type="InParanoid" id="A0A6I9RQX9"/>
<dbReference type="FunCoup" id="A0A6I9RQX9">
    <property type="interactions" value="893"/>
</dbReference>
<dbReference type="InterPro" id="IPR019775">
    <property type="entry name" value="WD40_repeat_CS"/>
</dbReference>
<proteinExistence type="predicted"/>